<dbReference type="PROSITE" id="PS00518">
    <property type="entry name" value="ZF_RING_1"/>
    <property type="match status" value="1"/>
</dbReference>
<dbReference type="SUPFAM" id="SSF101898">
    <property type="entry name" value="NHL repeat"/>
    <property type="match status" value="1"/>
</dbReference>
<dbReference type="InterPro" id="IPR013083">
    <property type="entry name" value="Znf_RING/FYVE/PHD"/>
</dbReference>
<sequence>MADHRQQQQEIAEMGGTNNGISNSFHLNLLKSLEDSIDHRIVVEQPLTAAAMFEDQQKQRERERNANNATTNANAKNEEQKAMGMMMNHHHGKANNNNGGGGGGGMPMPLSSSSCSGGSAGSPLLDTGQALSDDPTICPYCNKKFRKPRVLDCLHSMCEDCVIAQLGGDIENANKHQRHHPHFGRASTDFELEQHMNNLRPTPPGVIRCPVCSQETHIGNDIMFVNLMLLDFVRIREIGLNGRGDERICGACKSEEAAVANCLHCCSDLCNKCVQAHHDMRMFDGHKVMMFSDLNQPSDEFTKSEAEFKLVACTKHRADFIAVCFSCDELLCKDCVDNGEHYAHKWSFLNSEVDILCRQTLQELGQQAEQKGKATLDARESIPDRKELLHLSSNKCREKIEEAFVYYVHVLSEVKAQLLAELEKNRDEKEEYLDSLYKKIDMQTSKLQDALRYTNCLLEKGTVTELCLNKNKVRQQLKLLIHSMPDANAEVDLDFDSPTKAEFKKKLESIVGAIKCRVTGLPKDAKGLNLLTNEQQPHQQPTKIEGLSLSDMKYGTGAGGHLSAVASPIWDSANKSTSMIQQQQAILAAAYQQQQQNPGTIGMERRMMRNSNGTSIGGGGQSYLSGDSGNFSTSDMTLSSPISNSGGGGVGGMIGAGVGVAHNQMANLHASLDNFGMSRFGADSFPGFRTPTGGGLTSPDAMVMGGQQFGDPTNPMFPDTNNYLSGSQSKLWAGQFNSPSMFSQFDSTPAHQRPRELMESRFTMGEFGAGGYGNSSCDLSTGMRSRSSLCNTPSMDQFVTATSIASQQDFLALGNGGGGGGGGRAHQQFGSGSPANDMTLCKHFNADKNNGADTFNTPQGICLGLDSEIAIADTNNHRCIVVNFNDGTFVRSIGSSGTEEGSVYYPKKVVSLVRGRDCLYIVLDRGSNQLFNRLQLFKNNGEYVCRLVPPSPCPIDQVTVMSVNKENEQLVIIDNKNVVHAFEFELFSQLRLTRHFSISGYVHEASDIAVFKGQYYITDYKTHCVVIYSLEGKQMGKFGGLNITPYPVGIDFSKTGDILVGDSHGNHFHIVVFSSAGQPLVHYRCHLQKVSRCTGLKIAADGRIITLSRQSSSVLVFNTLFLPTT</sequence>
<feature type="region of interest" description="Disordered" evidence="6">
    <location>
        <begin position="1"/>
        <end position="21"/>
    </location>
</feature>
<keyword evidence="3" id="KW-0862">Zinc</keyword>
<feature type="compositionally biased region" description="Low complexity" evidence="6">
    <location>
        <begin position="66"/>
        <end position="75"/>
    </location>
</feature>
<dbReference type="AlphaFoldDB" id="A0ABD2LQM3"/>
<evidence type="ECO:0000313" key="9">
    <source>
        <dbReference type="Proteomes" id="UP001620626"/>
    </source>
</evidence>
<gene>
    <name evidence="8" type="ORF">niasHT_000175</name>
</gene>
<protein>
    <recommendedName>
        <fullName evidence="7">B box-type domain-containing protein</fullName>
    </recommendedName>
</protein>
<dbReference type="Gene3D" id="3.30.40.10">
    <property type="entry name" value="Zinc/RING finger domain, C3HC4 (zinc finger)"/>
    <property type="match status" value="1"/>
</dbReference>
<keyword evidence="9" id="KW-1185">Reference proteome</keyword>
<keyword evidence="2 4" id="KW-0863">Zinc-finger</keyword>
<dbReference type="Proteomes" id="UP001620626">
    <property type="component" value="Unassembled WGS sequence"/>
</dbReference>
<dbReference type="InterPro" id="IPR011042">
    <property type="entry name" value="6-blade_b-propeller_TolB-like"/>
</dbReference>
<evidence type="ECO:0000259" key="7">
    <source>
        <dbReference type="PROSITE" id="PS50119"/>
    </source>
</evidence>
<dbReference type="InterPro" id="IPR047153">
    <property type="entry name" value="TRIM45/56/19-like"/>
</dbReference>
<dbReference type="PANTHER" id="PTHR25462">
    <property type="entry name" value="BONUS, ISOFORM C-RELATED"/>
    <property type="match status" value="1"/>
</dbReference>
<dbReference type="EMBL" id="JBICBT010000324">
    <property type="protein sequence ID" value="KAL3117424.1"/>
    <property type="molecule type" value="Genomic_DNA"/>
</dbReference>
<dbReference type="PANTHER" id="PTHR25462:SF296">
    <property type="entry name" value="MEIOTIC P26, ISOFORM F"/>
    <property type="match status" value="1"/>
</dbReference>
<feature type="domain" description="B box-type" evidence="7">
    <location>
        <begin position="308"/>
        <end position="349"/>
    </location>
</feature>
<dbReference type="Pfam" id="PF00097">
    <property type="entry name" value="zf-C3HC4"/>
    <property type="match status" value="1"/>
</dbReference>
<dbReference type="SMART" id="SM00502">
    <property type="entry name" value="BBC"/>
    <property type="match status" value="1"/>
</dbReference>
<evidence type="ECO:0000313" key="8">
    <source>
        <dbReference type="EMBL" id="KAL3117424.1"/>
    </source>
</evidence>
<evidence type="ECO:0000256" key="1">
    <source>
        <dbReference type="ARBA" id="ARBA00022723"/>
    </source>
</evidence>
<name>A0ABD2LQM3_9BILA</name>
<feature type="region of interest" description="Disordered" evidence="6">
    <location>
        <begin position="612"/>
        <end position="645"/>
    </location>
</feature>
<comment type="caution">
    <text evidence="8">The sequence shown here is derived from an EMBL/GenBank/DDBJ whole genome shotgun (WGS) entry which is preliminary data.</text>
</comment>
<dbReference type="InterPro" id="IPR001841">
    <property type="entry name" value="Znf_RING"/>
</dbReference>
<dbReference type="PROSITE" id="PS50119">
    <property type="entry name" value="ZF_BBOX"/>
    <property type="match status" value="2"/>
</dbReference>
<dbReference type="SMART" id="SM00336">
    <property type="entry name" value="BBOX"/>
    <property type="match status" value="2"/>
</dbReference>
<organism evidence="8 9">
    <name type="scientific">Heterodera trifolii</name>
    <dbReference type="NCBI Taxonomy" id="157864"/>
    <lineage>
        <taxon>Eukaryota</taxon>
        <taxon>Metazoa</taxon>
        <taxon>Ecdysozoa</taxon>
        <taxon>Nematoda</taxon>
        <taxon>Chromadorea</taxon>
        <taxon>Rhabditida</taxon>
        <taxon>Tylenchina</taxon>
        <taxon>Tylenchomorpha</taxon>
        <taxon>Tylenchoidea</taxon>
        <taxon>Heteroderidae</taxon>
        <taxon>Heteroderinae</taxon>
        <taxon>Heterodera</taxon>
    </lineage>
</organism>
<dbReference type="GO" id="GO:0008270">
    <property type="term" value="F:zinc ion binding"/>
    <property type="evidence" value="ECO:0007669"/>
    <property type="project" value="UniProtKB-KW"/>
</dbReference>
<evidence type="ECO:0000256" key="5">
    <source>
        <dbReference type="SAM" id="Coils"/>
    </source>
</evidence>
<dbReference type="InterPro" id="IPR003649">
    <property type="entry name" value="Bbox_C"/>
</dbReference>
<dbReference type="InterPro" id="IPR018957">
    <property type="entry name" value="Znf_C3HC4_RING-type"/>
</dbReference>
<evidence type="ECO:0000256" key="6">
    <source>
        <dbReference type="SAM" id="MobiDB-lite"/>
    </source>
</evidence>
<dbReference type="SMART" id="SM00184">
    <property type="entry name" value="RING"/>
    <property type="match status" value="1"/>
</dbReference>
<dbReference type="Gene3D" id="2.120.10.30">
    <property type="entry name" value="TolB, C-terminal domain"/>
    <property type="match status" value="1"/>
</dbReference>
<dbReference type="InterPro" id="IPR000315">
    <property type="entry name" value="Znf_B-box"/>
</dbReference>
<evidence type="ECO:0000256" key="2">
    <source>
        <dbReference type="ARBA" id="ARBA00022771"/>
    </source>
</evidence>
<feature type="coiled-coil region" evidence="5">
    <location>
        <begin position="411"/>
        <end position="439"/>
    </location>
</feature>
<dbReference type="SUPFAM" id="SSF57845">
    <property type="entry name" value="B-box zinc-binding domain"/>
    <property type="match status" value="1"/>
</dbReference>
<dbReference type="Gene3D" id="3.30.160.60">
    <property type="entry name" value="Classic Zinc Finger"/>
    <property type="match status" value="1"/>
</dbReference>
<keyword evidence="1" id="KW-0479">Metal-binding</keyword>
<reference evidence="8 9" key="1">
    <citation type="submission" date="2024-10" db="EMBL/GenBank/DDBJ databases">
        <authorList>
            <person name="Kim D."/>
        </authorList>
    </citation>
    <scope>NUCLEOTIDE SEQUENCE [LARGE SCALE GENOMIC DNA]</scope>
    <source>
        <strain evidence="8">BH-2024</strain>
    </source>
</reference>
<feature type="compositionally biased region" description="Polar residues" evidence="6">
    <location>
        <begin position="622"/>
        <end position="644"/>
    </location>
</feature>
<feature type="domain" description="B box-type" evidence="7">
    <location>
        <begin position="244"/>
        <end position="291"/>
    </location>
</feature>
<proteinExistence type="predicted"/>
<feature type="region of interest" description="Disordered" evidence="6">
    <location>
        <begin position="55"/>
        <end position="75"/>
    </location>
</feature>
<dbReference type="InterPro" id="IPR017907">
    <property type="entry name" value="Znf_RING_CS"/>
</dbReference>
<keyword evidence="5" id="KW-0175">Coiled coil</keyword>
<dbReference type="SUPFAM" id="SSF57850">
    <property type="entry name" value="RING/U-box"/>
    <property type="match status" value="1"/>
</dbReference>
<feature type="compositionally biased region" description="Basic and acidic residues" evidence="6">
    <location>
        <begin position="55"/>
        <end position="65"/>
    </location>
</feature>
<dbReference type="Pfam" id="PF00643">
    <property type="entry name" value="zf-B_box"/>
    <property type="match status" value="1"/>
</dbReference>
<accession>A0ABD2LQM3</accession>
<evidence type="ECO:0000256" key="4">
    <source>
        <dbReference type="PROSITE-ProRule" id="PRU00024"/>
    </source>
</evidence>
<evidence type="ECO:0000256" key="3">
    <source>
        <dbReference type="ARBA" id="ARBA00022833"/>
    </source>
</evidence>